<feature type="region of interest" description="Disordered" evidence="4">
    <location>
        <begin position="460"/>
        <end position="486"/>
    </location>
</feature>
<sequence>MAQGEKHHLSNSKLNDVDEYGFERPSDFRYESYEEFMSKYLTVLTRRARKWSHLLGAKETVGRGIKVKRYIRKGIPLVHRGKMWMEVSGARKKMEAHPGYYKSLQDLPLNEDLMECIRVDIPRTFPDNIYFRDYKEGKLGSLKNVLVAFSNHNKEIGYCQGLNYIAGLLLIITKNEECAFWLFDVLTTDLLPQYYTPDMVGVLTDIRVLESIVKERAPLIWKHVAHYGITWDLLATKWFICLFAEVLPIETVLRIWDCLFYEGNKVLMRVAVTLVVCNQEKILMSQEFVDIIHCFKTITKDADAINCHTFIENVFRVSGSFPRARLAKLREECEAQVKAEKDKETRGKPAAYQYHNNTDYTETLKISKKYKYQKEIGGNWRKFNSRGMADDDYFDWSDDEDDIICTSKYISSDEEDFSFPIKPTSKRSNASNKATDDQNDFEREMASELSMTVQHLAASFAKKKPQNSSTNTLAIEAKDKDKKKTEEGDAKFYDDVYFDSDDSEEEATESSSRRVMSNDELLYDPTLDDKDQAWVDNKRRSYQPIQKRGMKRGGKSSSRSSLPQSDAVLNCPACLTTLCMDCQRHEIYHNQYRAMFVFNCSIDKSESLRFPSKIQKKKEYFRNKKKKKLQQGETDSEQDSRQDQFMNLVPVSDDSAGTEISQPESPNEGTGTTRDTASPAVTAPEASSSTGCEGDELYHSVNCKICNTKVAVYDKDEVYHFFNVVTSY</sequence>
<dbReference type="EMBL" id="JAWQEG010000993">
    <property type="protein sequence ID" value="KAK3883410.1"/>
    <property type="molecule type" value="Genomic_DNA"/>
</dbReference>
<feature type="domain" description="Rab-GAP TBC" evidence="5">
    <location>
        <begin position="74"/>
        <end position="263"/>
    </location>
</feature>
<dbReference type="Gene3D" id="1.10.8.270">
    <property type="entry name" value="putative rabgap domain of human tbc1 domain family member 14 like domains"/>
    <property type="match status" value="1"/>
</dbReference>
<evidence type="ECO:0000256" key="3">
    <source>
        <dbReference type="ARBA" id="ARBA00070878"/>
    </source>
</evidence>
<dbReference type="PANTHER" id="PTHR47219:SF10">
    <property type="entry name" value="GROWTH HORMONE-REGULATED TBC PROTEIN 1"/>
    <property type="match status" value="1"/>
</dbReference>
<evidence type="ECO:0000313" key="7">
    <source>
        <dbReference type="Proteomes" id="UP001286313"/>
    </source>
</evidence>
<proteinExistence type="predicted"/>
<dbReference type="InterPro" id="IPR000195">
    <property type="entry name" value="Rab-GAP-TBC_dom"/>
</dbReference>
<feature type="compositionally biased region" description="Basic and acidic residues" evidence="4">
    <location>
        <begin position="476"/>
        <end position="486"/>
    </location>
</feature>
<keyword evidence="1" id="KW-0343">GTPase activation</keyword>
<evidence type="ECO:0000256" key="2">
    <source>
        <dbReference type="ARBA" id="ARBA00043879"/>
    </source>
</evidence>
<dbReference type="PANTHER" id="PTHR47219">
    <property type="entry name" value="RAB GTPASE-ACTIVATING PROTEIN 1-LIKE"/>
    <property type="match status" value="1"/>
</dbReference>
<feature type="region of interest" description="Disordered" evidence="4">
    <location>
        <begin position="621"/>
        <end position="691"/>
    </location>
</feature>
<dbReference type="Pfam" id="PF00566">
    <property type="entry name" value="RabGAP-TBC"/>
    <property type="match status" value="1"/>
</dbReference>
<feature type="region of interest" description="Disordered" evidence="4">
    <location>
        <begin position="500"/>
        <end position="519"/>
    </location>
</feature>
<dbReference type="FunFam" id="1.10.8.270:FF:000016">
    <property type="entry name" value="TBC1 domain family member 2A"/>
    <property type="match status" value="1"/>
</dbReference>
<comment type="function">
    <text evidence="2">May act as a GTPase-activating protein for Rab family protein(s).</text>
</comment>
<dbReference type="AlphaFoldDB" id="A0AAE1FZQ0"/>
<evidence type="ECO:0000256" key="4">
    <source>
        <dbReference type="SAM" id="MobiDB-lite"/>
    </source>
</evidence>
<gene>
    <name evidence="6" type="ORF">Pcinc_012284</name>
</gene>
<feature type="compositionally biased region" description="Polar residues" evidence="4">
    <location>
        <begin position="658"/>
        <end position="676"/>
    </location>
</feature>
<dbReference type="GO" id="GO:0031267">
    <property type="term" value="F:small GTPase binding"/>
    <property type="evidence" value="ECO:0007669"/>
    <property type="project" value="TreeGrafter"/>
</dbReference>
<accession>A0AAE1FZQ0</accession>
<evidence type="ECO:0000259" key="5">
    <source>
        <dbReference type="PROSITE" id="PS50086"/>
    </source>
</evidence>
<dbReference type="Gene3D" id="1.10.472.80">
    <property type="entry name" value="Ypt/Rab-GAP domain of gyp1p, domain 3"/>
    <property type="match status" value="1"/>
</dbReference>
<dbReference type="SUPFAM" id="SSF47923">
    <property type="entry name" value="Ypt/Rab-GAP domain of gyp1p"/>
    <property type="match status" value="2"/>
</dbReference>
<dbReference type="Proteomes" id="UP001286313">
    <property type="component" value="Unassembled WGS sequence"/>
</dbReference>
<protein>
    <recommendedName>
        <fullName evidence="3">Growth hormone-regulated TBC protein 1</fullName>
    </recommendedName>
</protein>
<keyword evidence="7" id="KW-1185">Reference proteome</keyword>
<dbReference type="PROSITE" id="PS50086">
    <property type="entry name" value="TBC_RABGAP"/>
    <property type="match status" value="1"/>
</dbReference>
<evidence type="ECO:0000256" key="1">
    <source>
        <dbReference type="ARBA" id="ARBA00022468"/>
    </source>
</evidence>
<dbReference type="FunFam" id="1.10.472.80:FF:000029">
    <property type="entry name" value="Growth hormone-regulated TBC protein 1"/>
    <property type="match status" value="1"/>
</dbReference>
<dbReference type="GO" id="GO:0005096">
    <property type="term" value="F:GTPase activator activity"/>
    <property type="evidence" value="ECO:0007669"/>
    <property type="project" value="UniProtKB-KW"/>
</dbReference>
<feature type="region of interest" description="Disordered" evidence="4">
    <location>
        <begin position="533"/>
        <end position="564"/>
    </location>
</feature>
<dbReference type="InterPro" id="IPR050302">
    <property type="entry name" value="Rab_GAP_TBC_domain"/>
</dbReference>
<feature type="region of interest" description="Disordered" evidence="4">
    <location>
        <begin position="418"/>
        <end position="437"/>
    </location>
</feature>
<dbReference type="SMART" id="SM00164">
    <property type="entry name" value="TBC"/>
    <property type="match status" value="1"/>
</dbReference>
<dbReference type="InterPro" id="IPR035969">
    <property type="entry name" value="Rab-GAP_TBC_sf"/>
</dbReference>
<reference evidence="6" key="1">
    <citation type="submission" date="2023-10" db="EMBL/GenBank/DDBJ databases">
        <title>Genome assemblies of two species of porcelain crab, Petrolisthes cinctipes and Petrolisthes manimaculis (Anomura: Porcellanidae).</title>
        <authorList>
            <person name="Angst P."/>
        </authorList>
    </citation>
    <scope>NUCLEOTIDE SEQUENCE</scope>
    <source>
        <strain evidence="6">PB745_01</strain>
        <tissue evidence="6">Gill</tissue>
    </source>
</reference>
<comment type="caution">
    <text evidence="6">The sequence shown here is derived from an EMBL/GenBank/DDBJ whole genome shotgun (WGS) entry which is preliminary data.</text>
</comment>
<dbReference type="Pfam" id="PF10238">
    <property type="entry name" value="Eapp_C"/>
    <property type="match status" value="1"/>
</dbReference>
<evidence type="ECO:0000313" key="6">
    <source>
        <dbReference type="EMBL" id="KAK3883410.1"/>
    </source>
</evidence>
<name>A0AAE1FZQ0_PETCI</name>
<organism evidence="6 7">
    <name type="scientific">Petrolisthes cinctipes</name>
    <name type="common">Flat porcelain crab</name>
    <dbReference type="NCBI Taxonomy" id="88211"/>
    <lineage>
        <taxon>Eukaryota</taxon>
        <taxon>Metazoa</taxon>
        <taxon>Ecdysozoa</taxon>
        <taxon>Arthropoda</taxon>
        <taxon>Crustacea</taxon>
        <taxon>Multicrustacea</taxon>
        <taxon>Malacostraca</taxon>
        <taxon>Eumalacostraca</taxon>
        <taxon>Eucarida</taxon>
        <taxon>Decapoda</taxon>
        <taxon>Pleocyemata</taxon>
        <taxon>Anomura</taxon>
        <taxon>Galatheoidea</taxon>
        <taxon>Porcellanidae</taxon>
        <taxon>Petrolisthes</taxon>
    </lineage>
</organism>
<dbReference type="InterPro" id="IPR019370">
    <property type="entry name" value="E2F-assoc_phosphoprotein"/>
</dbReference>